<reference evidence="1 2" key="1">
    <citation type="submission" date="2016-10" db="EMBL/GenBank/DDBJ databases">
        <authorList>
            <person name="de Groot N.N."/>
        </authorList>
    </citation>
    <scope>NUCLEOTIDE SEQUENCE [LARGE SCALE GENOMIC DNA]</scope>
    <source>
        <strain evidence="1 2">DSM 22007</strain>
    </source>
</reference>
<proteinExistence type="predicted"/>
<dbReference type="OrthoDB" id="256574at2"/>
<name>A0A1H9C7D2_9RHOB</name>
<organism evidence="1 2">
    <name type="scientific">Thalassovita taeanensis</name>
    <dbReference type="NCBI Taxonomy" id="657014"/>
    <lineage>
        <taxon>Bacteria</taxon>
        <taxon>Pseudomonadati</taxon>
        <taxon>Pseudomonadota</taxon>
        <taxon>Alphaproteobacteria</taxon>
        <taxon>Rhodobacterales</taxon>
        <taxon>Roseobacteraceae</taxon>
        <taxon>Thalassovita</taxon>
    </lineage>
</organism>
<keyword evidence="1" id="KW-0808">Transferase</keyword>
<keyword evidence="1" id="KW-0418">Kinase</keyword>
<dbReference type="GO" id="GO:0008671">
    <property type="term" value="F:2-dehydro-3-deoxygalactonokinase activity"/>
    <property type="evidence" value="ECO:0007669"/>
    <property type="project" value="InterPro"/>
</dbReference>
<gene>
    <name evidence="1" type="ORF">SAMN04488092_103143</name>
</gene>
<dbReference type="Gene3D" id="3.30.420.310">
    <property type="entry name" value="2-keto-3-deoxy-galactonokinase, C-terminal domain"/>
    <property type="match status" value="1"/>
</dbReference>
<accession>A0A1H9C7D2</accession>
<dbReference type="Pfam" id="PF05035">
    <property type="entry name" value="DGOK"/>
    <property type="match status" value="1"/>
</dbReference>
<dbReference type="RefSeq" id="WP_090268863.1">
    <property type="nucleotide sequence ID" value="NZ_FOEP01000003.1"/>
</dbReference>
<dbReference type="STRING" id="657014.SAMN04488092_103143"/>
<dbReference type="AlphaFoldDB" id="A0A1H9C7D2"/>
<dbReference type="GO" id="GO:0034194">
    <property type="term" value="P:D-galactonate catabolic process"/>
    <property type="evidence" value="ECO:0007669"/>
    <property type="project" value="InterPro"/>
</dbReference>
<keyword evidence="2" id="KW-1185">Reference proteome</keyword>
<dbReference type="InterPro" id="IPR042257">
    <property type="entry name" value="DGOK_C"/>
</dbReference>
<dbReference type="EMBL" id="FOEP01000003">
    <property type="protein sequence ID" value="SEP96857.1"/>
    <property type="molecule type" value="Genomic_DNA"/>
</dbReference>
<sequence>MTQIDWFGVIEDDGKAQGWGFAGGAVCATASGADAAEVMAQLGADTALIVRAGEAAQPVPCALRPDALPLGDLVQAAPLGRLPAPVRLHLLGLVTLHTNWDGVACVIGPDRSHWVQISAGEAVSFQSFLTPRLWHALNAGDAADAQAVADTQSRPERLATHLSSAELRGDFAAIAGHLIGAELSAARPYWLGQQVAVLGDSALVPAYCAALAAQGVPVATPENTAPAGLVGLRNAGRITP</sequence>
<protein>
    <submittedName>
        <fullName evidence="1">2-dehydro-3-deoxygalactonokinase</fullName>
    </submittedName>
</protein>
<evidence type="ECO:0000313" key="2">
    <source>
        <dbReference type="Proteomes" id="UP000198634"/>
    </source>
</evidence>
<dbReference type="InterPro" id="IPR007729">
    <property type="entry name" value="DGOK"/>
</dbReference>
<dbReference type="Proteomes" id="UP000198634">
    <property type="component" value="Unassembled WGS sequence"/>
</dbReference>
<evidence type="ECO:0000313" key="1">
    <source>
        <dbReference type="EMBL" id="SEP96857.1"/>
    </source>
</evidence>